<dbReference type="FunFam" id="3.30.160.60:FF:000688">
    <property type="entry name" value="zinc finger protein 197 isoform X1"/>
    <property type="match status" value="1"/>
</dbReference>
<keyword evidence="4" id="KW-0863">Zinc-finger</keyword>
<keyword evidence="5" id="KW-0862">Zinc</keyword>
<evidence type="ECO:0000256" key="5">
    <source>
        <dbReference type="ARBA" id="ARBA00022833"/>
    </source>
</evidence>
<dbReference type="PANTHER" id="PTHR24404:SF114">
    <property type="entry name" value="KLUMPFUSS, ISOFORM B-RELATED"/>
    <property type="match status" value="1"/>
</dbReference>
<protein>
    <submittedName>
        <fullName evidence="8">Uncharacterized protein</fullName>
    </submittedName>
</protein>
<sequence length="163" mass="18850">MYFRLGLLLVLMNTSYSVSTVPLVDERSILSLQRMMDMEEECKTIHIPVLEFVMNEESASIKGEHLTSETTLMSRQGTHSSQRKKIRKNNKNFECLVCGKQIHTGERPYHCHLCSWAFKTSSDLKSHVTTHSKEAPFGCDFCEKRFTRASGLRNHVKRMHDQL</sequence>
<evidence type="ECO:0000256" key="3">
    <source>
        <dbReference type="ARBA" id="ARBA00022737"/>
    </source>
</evidence>
<evidence type="ECO:0000256" key="6">
    <source>
        <dbReference type="ARBA" id="ARBA00023125"/>
    </source>
</evidence>
<dbReference type="SUPFAM" id="SSF57667">
    <property type="entry name" value="beta-beta-alpha zinc fingers"/>
    <property type="match status" value="1"/>
</dbReference>
<dbReference type="PANTHER" id="PTHR24404">
    <property type="entry name" value="ZINC FINGER PROTEIN"/>
    <property type="match status" value="1"/>
</dbReference>
<proteinExistence type="predicted"/>
<dbReference type="EMBL" id="OB663195">
    <property type="protein sequence ID" value="CAD7231107.1"/>
    <property type="molecule type" value="Genomic_DNA"/>
</dbReference>
<dbReference type="GO" id="GO:0008270">
    <property type="term" value="F:zinc ion binding"/>
    <property type="evidence" value="ECO:0007669"/>
    <property type="project" value="UniProtKB-KW"/>
</dbReference>
<dbReference type="InterPro" id="IPR050589">
    <property type="entry name" value="Ikaros_C2H2-ZF"/>
</dbReference>
<keyword evidence="7" id="KW-0539">Nucleus</keyword>
<evidence type="ECO:0000313" key="8">
    <source>
        <dbReference type="EMBL" id="CAD7231107.1"/>
    </source>
</evidence>
<dbReference type="GO" id="GO:0000978">
    <property type="term" value="F:RNA polymerase II cis-regulatory region sequence-specific DNA binding"/>
    <property type="evidence" value="ECO:0007669"/>
    <property type="project" value="TreeGrafter"/>
</dbReference>
<evidence type="ECO:0000256" key="2">
    <source>
        <dbReference type="ARBA" id="ARBA00022723"/>
    </source>
</evidence>
<reference evidence="8" key="1">
    <citation type="submission" date="2020-11" db="EMBL/GenBank/DDBJ databases">
        <authorList>
            <person name="Tran Van P."/>
        </authorList>
    </citation>
    <scope>NUCLEOTIDE SEQUENCE</scope>
</reference>
<evidence type="ECO:0000256" key="4">
    <source>
        <dbReference type="ARBA" id="ARBA00022771"/>
    </source>
</evidence>
<keyword evidence="6" id="KW-0238">DNA-binding</keyword>
<evidence type="ECO:0000256" key="1">
    <source>
        <dbReference type="ARBA" id="ARBA00004123"/>
    </source>
</evidence>
<dbReference type="PROSITE" id="PS50157">
    <property type="entry name" value="ZINC_FINGER_C2H2_2"/>
    <property type="match status" value="2"/>
</dbReference>
<dbReference type="GO" id="GO:0005634">
    <property type="term" value="C:nucleus"/>
    <property type="evidence" value="ECO:0007669"/>
    <property type="project" value="UniProtKB-SubCell"/>
</dbReference>
<gene>
    <name evidence="8" type="ORF">CTOB1V02_LOCUS8961</name>
</gene>
<comment type="subcellular location">
    <subcellularLocation>
        <location evidence="1">Nucleus</location>
    </subcellularLocation>
</comment>
<dbReference type="AlphaFoldDB" id="A0A7R8WG71"/>
<keyword evidence="2" id="KW-0479">Metal-binding</keyword>
<dbReference type="Pfam" id="PF00096">
    <property type="entry name" value="zf-C2H2"/>
    <property type="match status" value="1"/>
</dbReference>
<dbReference type="GO" id="GO:0006357">
    <property type="term" value="P:regulation of transcription by RNA polymerase II"/>
    <property type="evidence" value="ECO:0007669"/>
    <property type="project" value="TreeGrafter"/>
</dbReference>
<accession>A0A7R8WG71</accession>
<dbReference type="SMART" id="SM00355">
    <property type="entry name" value="ZnF_C2H2"/>
    <property type="match status" value="2"/>
</dbReference>
<keyword evidence="3" id="KW-0677">Repeat</keyword>
<dbReference type="InterPro" id="IPR013087">
    <property type="entry name" value="Znf_C2H2_type"/>
</dbReference>
<dbReference type="OrthoDB" id="10020990at2759"/>
<dbReference type="InterPro" id="IPR036236">
    <property type="entry name" value="Znf_C2H2_sf"/>
</dbReference>
<dbReference type="Pfam" id="PF13894">
    <property type="entry name" value="zf-C2H2_4"/>
    <property type="match status" value="1"/>
</dbReference>
<dbReference type="GO" id="GO:0003700">
    <property type="term" value="F:DNA-binding transcription factor activity"/>
    <property type="evidence" value="ECO:0007669"/>
    <property type="project" value="TreeGrafter"/>
</dbReference>
<name>A0A7R8WG71_9CRUS</name>
<organism evidence="8">
    <name type="scientific">Cyprideis torosa</name>
    <dbReference type="NCBI Taxonomy" id="163714"/>
    <lineage>
        <taxon>Eukaryota</taxon>
        <taxon>Metazoa</taxon>
        <taxon>Ecdysozoa</taxon>
        <taxon>Arthropoda</taxon>
        <taxon>Crustacea</taxon>
        <taxon>Oligostraca</taxon>
        <taxon>Ostracoda</taxon>
        <taxon>Podocopa</taxon>
        <taxon>Podocopida</taxon>
        <taxon>Cytherocopina</taxon>
        <taxon>Cytheroidea</taxon>
        <taxon>Cytherideidae</taxon>
        <taxon>Cyprideis</taxon>
    </lineage>
</organism>
<dbReference type="Gene3D" id="3.30.160.60">
    <property type="entry name" value="Classic Zinc Finger"/>
    <property type="match status" value="2"/>
</dbReference>
<evidence type="ECO:0000256" key="7">
    <source>
        <dbReference type="ARBA" id="ARBA00023242"/>
    </source>
</evidence>
<dbReference type="PROSITE" id="PS00028">
    <property type="entry name" value="ZINC_FINGER_C2H2_1"/>
    <property type="match status" value="2"/>
</dbReference>